<dbReference type="Proteomes" id="UP000198406">
    <property type="component" value="Unassembled WGS sequence"/>
</dbReference>
<evidence type="ECO:0000313" key="3">
    <source>
        <dbReference type="Proteomes" id="UP000198406"/>
    </source>
</evidence>
<evidence type="ECO:0000256" key="1">
    <source>
        <dbReference type="SAM" id="MobiDB-lite"/>
    </source>
</evidence>
<dbReference type="PANTHER" id="PTHR16469:SF27">
    <property type="entry name" value="UBIQUITIN-ASSOCIATED AND SH3 DOMAIN-CONTAINING BA-RELATED"/>
    <property type="match status" value="1"/>
</dbReference>
<dbReference type="InterPro" id="IPR029033">
    <property type="entry name" value="His_PPase_superfam"/>
</dbReference>
<dbReference type="InterPro" id="IPR051710">
    <property type="entry name" value="Phosphatase_SH3-domain"/>
</dbReference>
<dbReference type="Gene3D" id="3.40.50.1240">
    <property type="entry name" value="Phosphoglycerate mutase-like"/>
    <property type="match status" value="1"/>
</dbReference>
<dbReference type="SUPFAM" id="SSF53254">
    <property type="entry name" value="Phosphoglycerate mutase-like"/>
    <property type="match status" value="1"/>
</dbReference>
<dbReference type="OrthoDB" id="3335358at2759"/>
<dbReference type="AlphaFoldDB" id="A0A1Z5KDL9"/>
<dbReference type="CDD" id="cd07040">
    <property type="entry name" value="HP"/>
    <property type="match status" value="1"/>
</dbReference>
<dbReference type="InterPro" id="IPR013078">
    <property type="entry name" value="His_Pase_superF_clade-1"/>
</dbReference>
<dbReference type="EMBL" id="BDSP01000207">
    <property type="protein sequence ID" value="GAX24235.1"/>
    <property type="molecule type" value="Genomic_DNA"/>
</dbReference>
<comment type="caution">
    <text evidence="2">The sequence shown here is derived from an EMBL/GenBank/DDBJ whole genome shotgun (WGS) entry which is preliminary data.</text>
</comment>
<gene>
    <name evidence="2" type="ORF">FisN_4Lh332</name>
</gene>
<keyword evidence="3" id="KW-1185">Reference proteome</keyword>
<proteinExistence type="predicted"/>
<reference evidence="2 3" key="1">
    <citation type="journal article" date="2015" name="Plant Cell">
        <title>Oil accumulation by the oleaginous diatom Fistulifera solaris as revealed by the genome and transcriptome.</title>
        <authorList>
            <person name="Tanaka T."/>
            <person name="Maeda Y."/>
            <person name="Veluchamy A."/>
            <person name="Tanaka M."/>
            <person name="Abida H."/>
            <person name="Marechal E."/>
            <person name="Bowler C."/>
            <person name="Muto M."/>
            <person name="Sunaga Y."/>
            <person name="Tanaka M."/>
            <person name="Yoshino T."/>
            <person name="Taniguchi T."/>
            <person name="Fukuda Y."/>
            <person name="Nemoto M."/>
            <person name="Matsumoto M."/>
            <person name="Wong P.S."/>
            <person name="Aburatani S."/>
            <person name="Fujibuchi W."/>
        </authorList>
    </citation>
    <scope>NUCLEOTIDE SEQUENCE [LARGE SCALE GENOMIC DNA]</scope>
    <source>
        <strain evidence="2 3">JPCC DA0580</strain>
    </source>
</reference>
<dbReference type="InParanoid" id="A0A1Z5KDL9"/>
<protein>
    <submittedName>
        <fullName evidence="2">Transcription factor C subunit 7</fullName>
    </submittedName>
</protein>
<organism evidence="2 3">
    <name type="scientific">Fistulifera solaris</name>
    <name type="common">Oleaginous diatom</name>
    <dbReference type="NCBI Taxonomy" id="1519565"/>
    <lineage>
        <taxon>Eukaryota</taxon>
        <taxon>Sar</taxon>
        <taxon>Stramenopiles</taxon>
        <taxon>Ochrophyta</taxon>
        <taxon>Bacillariophyta</taxon>
        <taxon>Bacillariophyceae</taxon>
        <taxon>Bacillariophycidae</taxon>
        <taxon>Naviculales</taxon>
        <taxon>Naviculaceae</taxon>
        <taxon>Fistulifera</taxon>
    </lineage>
</organism>
<feature type="region of interest" description="Disordered" evidence="1">
    <location>
        <begin position="249"/>
        <end position="268"/>
    </location>
</feature>
<evidence type="ECO:0000313" key="2">
    <source>
        <dbReference type="EMBL" id="GAX24235.1"/>
    </source>
</evidence>
<dbReference type="PANTHER" id="PTHR16469">
    <property type="entry name" value="UBIQUITIN-ASSOCIATED AND SH3 DOMAIN-CONTAINING BA-RELATED"/>
    <property type="match status" value="1"/>
</dbReference>
<sequence length="268" mass="30470">MSKQQYLYIIRHGDRWDYENPDWASSRSGDPPLSLLGHVQARETGAFLQKDLLQRRHRLEDITFLVSPFLRTIQTANEIIDQLGHIPSHNETTLSRVKILPEYSIFEWDGHHGEWHACLPSMHERVHYFPRIDPSHESLFVPELPEPKSMFRNRCKKAADLLVTQYPVERYPALVLITHAAGCIGLSSATSNSPLEAITPAAPCGVYRLTRSSSQSLWTLPPHDDMWNGHTDHLSDIGRHTTPWNHFGDKSTNLGYTGPPNSRFAPAP</sequence>
<dbReference type="SMART" id="SM00855">
    <property type="entry name" value="PGAM"/>
    <property type="match status" value="1"/>
</dbReference>
<dbReference type="Pfam" id="PF00300">
    <property type="entry name" value="His_Phos_1"/>
    <property type="match status" value="1"/>
</dbReference>
<name>A0A1Z5KDL9_FISSO</name>
<accession>A0A1Z5KDL9</accession>